<evidence type="ECO:0000313" key="3">
    <source>
        <dbReference type="EMBL" id="QES45498.1"/>
    </source>
</evidence>
<accession>A0A5P2CUR6</accession>
<name>A0A5P2CUR6_STRVZ</name>
<organism evidence="3 4">
    <name type="scientific">Streptomyces venezuelae</name>
    <dbReference type="NCBI Taxonomy" id="54571"/>
    <lineage>
        <taxon>Bacteria</taxon>
        <taxon>Bacillati</taxon>
        <taxon>Actinomycetota</taxon>
        <taxon>Actinomycetes</taxon>
        <taxon>Kitasatosporales</taxon>
        <taxon>Streptomycetaceae</taxon>
        <taxon>Streptomyces</taxon>
    </lineage>
</organism>
<evidence type="ECO:0000313" key="4">
    <source>
        <dbReference type="Proteomes" id="UP000324015"/>
    </source>
</evidence>
<reference evidence="3 4" key="1">
    <citation type="submission" date="2018-05" db="EMBL/GenBank/DDBJ databases">
        <title>Streptomyces venezuelae.</title>
        <authorList>
            <person name="Kim W."/>
            <person name="Lee N."/>
            <person name="Cho B.-K."/>
        </authorList>
    </citation>
    <scope>NUCLEOTIDE SEQUENCE [LARGE SCALE GENOMIC DNA]</scope>
    <source>
        <strain evidence="3 4">ATCC 14585</strain>
    </source>
</reference>
<dbReference type="InterPro" id="IPR046542">
    <property type="entry name" value="DUF6801"/>
</dbReference>
<dbReference type="AlphaFoldDB" id="A0A5P2CUR6"/>
<evidence type="ECO:0000259" key="2">
    <source>
        <dbReference type="Pfam" id="PF20611"/>
    </source>
</evidence>
<dbReference type="EMBL" id="CP029191">
    <property type="protein sequence ID" value="QES45498.1"/>
    <property type="molecule type" value="Genomic_DNA"/>
</dbReference>
<protein>
    <recommendedName>
        <fullName evidence="2">DUF6801 domain-containing protein</fullName>
    </recommendedName>
</protein>
<gene>
    <name evidence="3" type="ORF">DEJ49_34940</name>
</gene>
<sequence>MRALRRRIAPAGALLAVLTGLTSGPPAAAAPVALKQTYTCVFPLMEEDPLTVEITADLPAKVKVGERIPAFRGVSVSKVSKAAATALRTVGGATLEGTATADITVRTPEGPLDIGLDNTIPKTPLPDPPADFEVTATGQAPTLTFRQPGSVKIDVNSLLLTMTPRDAAGARTGLDTFETECTLDPADQNKTLHTIQVEPGSAEPVPLSFGIKGSSFIKAGNGSAPLLGGIDTRYDPDKGTFDADLRLDPTTGRLTLFGFLPATADIAFEQTARTTGTLDTAGRLKAHSEMYVKLTGVSTFGLPIGGGPHCRTVQPAAVDLVGEGRFEPYKGGRLKGTYTLPGLKDCGGLNDMISAFTAGPGNTMDMDLTYRK</sequence>
<dbReference type="Proteomes" id="UP000324015">
    <property type="component" value="Chromosome"/>
</dbReference>
<dbReference type="Pfam" id="PF20611">
    <property type="entry name" value="DUF6801"/>
    <property type="match status" value="1"/>
</dbReference>
<proteinExistence type="predicted"/>
<feature type="signal peptide" evidence="1">
    <location>
        <begin position="1"/>
        <end position="29"/>
    </location>
</feature>
<feature type="domain" description="DUF6801" evidence="2">
    <location>
        <begin position="37"/>
        <end position="192"/>
    </location>
</feature>
<evidence type="ECO:0000256" key="1">
    <source>
        <dbReference type="SAM" id="SignalP"/>
    </source>
</evidence>
<feature type="chain" id="PRO_5025040539" description="DUF6801 domain-containing protein" evidence="1">
    <location>
        <begin position="30"/>
        <end position="372"/>
    </location>
</feature>
<keyword evidence="1" id="KW-0732">Signal</keyword>